<accession>A0A8J7WKA0</accession>
<dbReference type="PROSITE" id="PS00211">
    <property type="entry name" value="ABC_TRANSPORTER_1"/>
    <property type="match status" value="1"/>
</dbReference>
<comment type="caution">
    <text evidence="6">The sequence shown here is derived from an EMBL/GenBank/DDBJ whole genome shotgun (WGS) entry which is preliminary data.</text>
</comment>
<evidence type="ECO:0000256" key="4">
    <source>
        <dbReference type="SAM" id="MobiDB-lite"/>
    </source>
</evidence>
<dbReference type="EMBL" id="JAGSXH010000036">
    <property type="protein sequence ID" value="MBS2963853.1"/>
    <property type="molecule type" value="Genomic_DNA"/>
</dbReference>
<proteinExistence type="predicted"/>
<dbReference type="Gene3D" id="3.40.50.300">
    <property type="entry name" value="P-loop containing nucleotide triphosphate hydrolases"/>
    <property type="match status" value="1"/>
</dbReference>
<dbReference type="PANTHER" id="PTHR43776">
    <property type="entry name" value="TRANSPORT ATP-BINDING PROTEIN"/>
    <property type="match status" value="1"/>
</dbReference>
<protein>
    <submittedName>
        <fullName evidence="6">ABC transporter ATP-binding protein</fullName>
    </submittedName>
</protein>
<evidence type="ECO:0000256" key="3">
    <source>
        <dbReference type="ARBA" id="ARBA00022840"/>
    </source>
</evidence>
<dbReference type="InterPro" id="IPR003593">
    <property type="entry name" value="AAA+_ATPase"/>
</dbReference>
<evidence type="ECO:0000313" key="6">
    <source>
        <dbReference type="EMBL" id="MBS2963853.1"/>
    </source>
</evidence>
<dbReference type="AlphaFoldDB" id="A0A8J7WKA0"/>
<dbReference type="InterPro" id="IPR027417">
    <property type="entry name" value="P-loop_NTPase"/>
</dbReference>
<evidence type="ECO:0000313" key="7">
    <source>
        <dbReference type="Proteomes" id="UP000677913"/>
    </source>
</evidence>
<sequence length="325" mass="34834">MRKAVVHAVEDVNLVLHRGTVTSVVGESGSGKSTLARMLARLIEPTAGQVLLDGKPAPAGGREYSRLVQLVLQDPFASLNPVHGMRYILGRPLKIHGMAEGVATDDAIKDLLRRVALTPAEQFIEKMPHELSGGQRQRVAIARALAVQPEVLLADEPVSMLDVSIRLGVLNLLADLRDREQLAILYVTHDIASARYLADTIAVMYAGRVVEAGPAVQLTDRPQHPYTQLLLSAAPDPDRAESPSLAGAGSPPSLVNPPSGCRFHPRCPFAMPKCAEQNPPAFQVGPGQTSACWLHEGHTPKTSSTVSATAVEERTTRSIRDTSEG</sequence>
<dbReference type="NCBIfam" id="TIGR01727">
    <property type="entry name" value="oligo_HPY"/>
    <property type="match status" value="1"/>
</dbReference>
<dbReference type="InterPro" id="IPR003439">
    <property type="entry name" value="ABC_transporter-like_ATP-bd"/>
</dbReference>
<dbReference type="Pfam" id="PF00005">
    <property type="entry name" value="ABC_tran"/>
    <property type="match status" value="1"/>
</dbReference>
<dbReference type="GO" id="GO:0016887">
    <property type="term" value="F:ATP hydrolysis activity"/>
    <property type="evidence" value="ECO:0007669"/>
    <property type="project" value="InterPro"/>
</dbReference>
<dbReference type="InterPro" id="IPR013563">
    <property type="entry name" value="Oligopep_ABC_C"/>
</dbReference>
<evidence type="ECO:0000256" key="1">
    <source>
        <dbReference type="ARBA" id="ARBA00022448"/>
    </source>
</evidence>
<organism evidence="6 7">
    <name type="scientific">Actinocrinis puniceicyclus</name>
    <dbReference type="NCBI Taxonomy" id="977794"/>
    <lineage>
        <taxon>Bacteria</taxon>
        <taxon>Bacillati</taxon>
        <taxon>Actinomycetota</taxon>
        <taxon>Actinomycetes</taxon>
        <taxon>Catenulisporales</taxon>
        <taxon>Actinospicaceae</taxon>
        <taxon>Actinocrinis</taxon>
    </lineage>
</organism>
<evidence type="ECO:0000259" key="5">
    <source>
        <dbReference type="PROSITE" id="PS50893"/>
    </source>
</evidence>
<dbReference type="SUPFAM" id="SSF52540">
    <property type="entry name" value="P-loop containing nucleoside triphosphate hydrolases"/>
    <property type="match status" value="1"/>
</dbReference>
<reference evidence="6" key="1">
    <citation type="submission" date="2021-04" db="EMBL/GenBank/DDBJ databases">
        <title>Genome based classification of Actinospica acidithermotolerans sp. nov., an actinobacterium isolated from an Indonesian hot spring.</title>
        <authorList>
            <person name="Kusuma A.B."/>
            <person name="Putra K.E."/>
            <person name="Nafisah S."/>
            <person name="Loh J."/>
            <person name="Nouioui I."/>
            <person name="Goodfellow M."/>
        </authorList>
    </citation>
    <scope>NUCLEOTIDE SEQUENCE</scope>
    <source>
        <strain evidence="6">DSM 45618</strain>
    </source>
</reference>
<dbReference type="Proteomes" id="UP000677913">
    <property type="component" value="Unassembled WGS sequence"/>
</dbReference>
<dbReference type="Pfam" id="PF08352">
    <property type="entry name" value="oligo_HPY"/>
    <property type="match status" value="1"/>
</dbReference>
<feature type="compositionally biased region" description="Basic and acidic residues" evidence="4">
    <location>
        <begin position="311"/>
        <end position="325"/>
    </location>
</feature>
<keyword evidence="7" id="KW-1185">Reference proteome</keyword>
<feature type="domain" description="ABC transporter" evidence="5">
    <location>
        <begin position="1"/>
        <end position="231"/>
    </location>
</feature>
<gene>
    <name evidence="6" type="ORF">KGA66_12410</name>
</gene>
<keyword evidence="1" id="KW-0813">Transport</keyword>
<dbReference type="GO" id="GO:0005524">
    <property type="term" value="F:ATP binding"/>
    <property type="evidence" value="ECO:0007669"/>
    <property type="project" value="UniProtKB-KW"/>
</dbReference>
<dbReference type="PROSITE" id="PS50893">
    <property type="entry name" value="ABC_TRANSPORTER_2"/>
    <property type="match status" value="1"/>
</dbReference>
<dbReference type="InterPro" id="IPR050319">
    <property type="entry name" value="ABC_transp_ATP-bind"/>
</dbReference>
<dbReference type="InterPro" id="IPR017871">
    <property type="entry name" value="ABC_transporter-like_CS"/>
</dbReference>
<dbReference type="CDD" id="cd03257">
    <property type="entry name" value="ABC_NikE_OppD_transporters"/>
    <property type="match status" value="1"/>
</dbReference>
<name>A0A8J7WKA0_9ACTN</name>
<dbReference type="PANTHER" id="PTHR43776:SF8">
    <property type="entry name" value="ABC TRANSPORTER, ATP-BINDING PROTEIN"/>
    <property type="match status" value="1"/>
</dbReference>
<feature type="region of interest" description="Disordered" evidence="4">
    <location>
        <begin position="298"/>
        <end position="325"/>
    </location>
</feature>
<feature type="region of interest" description="Disordered" evidence="4">
    <location>
        <begin position="234"/>
        <end position="257"/>
    </location>
</feature>
<keyword evidence="3 6" id="KW-0067">ATP-binding</keyword>
<dbReference type="GO" id="GO:0015833">
    <property type="term" value="P:peptide transport"/>
    <property type="evidence" value="ECO:0007669"/>
    <property type="project" value="InterPro"/>
</dbReference>
<dbReference type="SMART" id="SM00382">
    <property type="entry name" value="AAA"/>
    <property type="match status" value="1"/>
</dbReference>
<evidence type="ECO:0000256" key="2">
    <source>
        <dbReference type="ARBA" id="ARBA00022741"/>
    </source>
</evidence>
<keyword evidence="2" id="KW-0547">Nucleotide-binding</keyword>
<dbReference type="GO" id="GO:0055085">
    <property type="term" value="P:transmembrane transport"/>
    <property type="evidence" value="ECO:0007669"/>
    <property type="project" value="UniProtKB-ARBA"/>
</dbReference>
<feature type="compositionally biased region" description="Low complexity" evidence="4">
    <location>
        <begin position="242"/>
        <end position="253"/>
    </location>
</feature>